<gene>
    <name evidence="4" type="ORF">HETIRDRAFT_311767</name>
</gene>
<evidence type="ECO:0000256" key="2">
    <source>
        <dbReference type="ARBA" id="ARBA00023043"/>
    </source>
</evidence>
<dbReference type="PROSITE" id="PS50297">
    <property type="entry name" value="ANK_REP_REGION"/>
    <property type="match status" value="1"/>
</dbReference>
<dbReference type="Gene3D" id="1.25.40.20">
    <property type="entry name" value="Ankyrin repeat-containing domain"/>
    <property type="match status" value="1"/>
</dbReference>
<dbReference type="InterPro" id="IPR036770">
    <property type="entry name" value="Ankyrin_rpt-contain_sf"/>
</dbReference>
<name>W4KD12_HETIT</name>
<dbReference type="SMART" id="SM00248">
    <property type="entry name" value="ANK"/>
    <property type="match status" value="4"/>
</dbReference>
<dbReference type="GeneID" id="20669896"/>
<keyword evidence="1" id="KW-0677">Repeat</keyword>
<dbReference type="eggNOG" id="KOG4369">
    <property type="taxonomic scope" value="Eukaryota"/>
</dbReference>
<dbReference type="PANTHER" id="PTHR24189:SF50">
    <property type="entry name" value="ANKYRIN REPEAT AND SOCS BOX PROTEIN 2"/>
    <property type="match status" value="1"/>
</dbReference>
<proteinExistence type="predicted"/>
<reference evidence="4 5" key="1">
    <citation type="journal article" date="2012" name="New Phytol.">
        <title>Insight into trade-off between wood decay and parasitism from the genome of a fungal forest pathogen.</title>
        <authorList>
            <person name="Olson A."/>
            <person name="Aerts A."/>
            <person name="Asiegbu F."/>
            <person name="Belbahri L."/>
            <person name="Bouzid O."/>
            <person name="Broberg A."/>
            <person name="Canback B."/>
            <person name="Coutinho P.M."/>
            <person name="Cullen D."/>
            <person name="Dalman K."/>
            <person name="Deflorio G."/>
            <person name="van Diepen L.T."/>
            <person name="Dunand C."/>
            <person name="Duplessis S."/>
            <person name="Durling M."/>
            <person name="Gonthier P."/>
            <person name="Grimwood J."/>
            <person name="Fossdal C.G."/>
            <person name="Hansson D."/>
            <person name="Henrissat B."/>
            <person name="Hietala A."/>
            <person name="Himmelstrand K."/>
            <person name="Hoffmeister D."/>
            <person name="Hogberg N."/>
            <person name="James T.Y."/>
            <person name="Karlsson M."/>
            <person name="Kohler A."/>
            <person name="Kues U."/>
            <person name="Lee Y.H."/>
            <person name="Lin Y.C."/>
            <person name="Lind M."/>
            <person name="Lindquist E."/>
            <person name="Lombard V."/>
            <person name="Lucas S."/>
            <person name="Lunden K."/>
            <person name="Morin E."/>
            <person name="Murat C."/>
            <person name="Park J."/>
            <person name="Raffaello T."/>
            <person name="Rouze P."/>
            <person name="Salamov A."/>
            <person name="Schmutz J."/>
            <person name="Solheim H."/>
            <person name="Stahlberg J."/>
            <person name="Velez H."/>
            <person name="de Vries R.P."/>
            <person name="Wiebenga A."/>
            <person name="Woodward S."/>
            <person name="Yakovlev I."/>
            <person name="Garbelotto M."/>
            <person name="Martin F."/>
            <person name="Grigoriev I.V."/>
            <person name="Stenlid J."/>
        </authorList>
    </citation>
    <scope>NUCLEOTIDE SEQUENCE [LARGE SCALE GENOMIC DNA]</scope>
    <source>
        <strain evidence="4 5">TC 32-1</strain>
    </source>
</reference>
<dbReference type="Pfam" id="PF12796">
    <property type="entry name" value="Ank_2"/>
    <property type="match status" value="1"/>
</dbReference>
<feature type="repeat" description="ANK" evidence="3">
    <location>
        <begin position="106"/>
        <end position="135"/>
    </location>
</feature>
<sequence>MKGDKDVALAALQRAIFGGRKAVLQLLLDRGAGVSAPGGVLGDALGMASARSYVPLVRKPLDRGAEINKPRGYTLQGACRNGNEAAVRLLLDRGAEVNAQGRMYGNALQAASRGGHETVARLLLNRGAEVNAKEGPCGNALQAASERGHEAVVRLPLDRGADVNARGVAHKSALWAALTPTYRIGGSCQMRVSSKEVMKVLWDAGARLYTMPSEAHSGECIAQLADMDSMVLIGDAEVSQPQSSRRKGWPLSLKTVRVCFLRALII</sequence>
<dbReference type="InterPro" id="IPR050745">
    <property type="entry name" value="Multifunctional_regulatory"/>
</dbReference>
<dbReference type="KEGG" id="hir:HETIRDRAFT_311767"/>
<keyword evidence="2 3" id="KW-0040">ANK repeat</keyword>
<dbReference type="Proteomes" id="UP000030671">
    <property type="component" value="Unassembled WGS sequence"/>
</dbReference>
<dbReference type="AlphaFoldDB" id="W4KD12"/>
<feature type="repeat" description="ANK" evidence="3">
    <location>
        <begin position="139"/>
        <end position="168"/>
    </location>
</feature>
<evidence type="ECO:0000256" key="3">
    <source>
        <dbReference type="PROSITE-ProRule" id="PRU00023"/>
    </source>
</evidence>
<evidence type="ECO:0000256" key="1">
    <source>
        <dbReference type="ARBA" id="ARBA00022737"/>
    </source>
</evidence>
<protein>
    <submittedName>
        <fullName evidence="4">Uncharacterized protein</fullName>
    </submittedName>
</protein>
<accession>W4KD12</accession>
<feature type="repeat" description="ANK" evidence="3">
    <location>
        <begin position="75"/>
        <end position="102"/>
    </location>
</feature>
<dbReference type="InterPro" id="IPR002110">
    <property type="entry name" value="Ankyrin_rpt"/>
</dbReference>
<dbReference type="EMBL" id="KI925456">
    <property type="protein sequence ID" value="ETW83629.1"/>
    <property type="molecule type" value="Genomic_DNA"/>
</dbReference>
<dbReference type="RefSeq" id="XP_009543402.1">
    <property type="nucleotide sequence ID" value="XM_009545107.1"/>
</dbReference>
<dbReference type="SUPFAM" id="SSF48403">
    <property type="entry name" value="Ankyrin repeat"/>
    <property type="match status" value="1"/>
</dbReference>
<dbReference type="PANTHER" id="PTHR24189">
    <property type="entry name" value="MYOTROPHIN"/>
    <property type="match status" value="1"/>
</dbReference>
<keyword evidence="5" id="KW-1185">Reference proteome</keyword>
<dbReference type="STRING" id="747525.W4KD12"/>
<evidence type="ECO:0000313" key="4">
    <source>
        <dbReference type="EMBL" id="ETW83629.1"/>
    </source>
</evidence>
<dbReference type="PROSITE" id="PS50088">
    <property type="entry name" value="ANK_REPEAT"/>
    <property type="match status" value="3"/>
</dbReference>
<dbReference type="HOGENOM" id="CLU_1046053_0_0_1"/>
<dbReference type="InParanoid" id="W4KD12"/>
<dbReference type="OrthoDB" id="194358at2759"/>
<organism evidence="4 5">
    <name type="scientific">Heterobasidion irregulare (strain TC 32-1)</name>
    <dbReference type="NCBI Taxonomy" id="747525"/>
    <lineage>
        <taxon>Eukaryota</taxon>
        <taxon>Fungi</taxon>
        <taxon>Dikarya</taxon>
        <taxon>Basidiomycota</taxon>
        <taxon>Agaricomycotina</taxon>
        <taxon>Agaricomycetes</taxon>
        <taxon>Russulales</taxon>
        <taxon>Bondarzewiaceae</taxon>
        <taxon>Heterobasidion</taxon>
        <taxon>Heterobasidion annosum species complex</taxon>
    </lineage>
</organism>
<evidence type="ECO:0000313" key="5">
    <source>
        <dbReference type="Proteomes" id="UP000030671"/>
    </source>
</evidence>